<dbReference type="EMBL" id="AP019782">
    <property type="protein sequence ID" value="BBL69417.1"/>
    <property type="molecule type" value="Genomic_DNA"/>
</dbReference>
<feature type="binding site" evidence="9">
    <location>
        <position position="175"/>
    </location>
    <ligand>
        <name>substrate</name>
    </ligand>
</feature>
<dbReference type="GO" id="GO:0008176">
    <property type="term" value="F:tRNA (guanine(46)-N7)-methyltransferase activity"/>
    <property type="evidence" value="ECO:0007669"/>
    <property type="project" value="UniProtKB-UniRule"/>
</dbReference>
<dbReference type="PANTHER" id="PTHR23417:SF14">
    <property type="entry name" value="PENTACOTRIPEPTIDE-REPEAT REGION OF PRORP DOMAIN-CONTAINING PROTEIN"/>
    <property type="match status" value="1"/>
</dbReference>
<dbReference type="InterPro" id="IPR055361">
    <property type="entry name" value="tRNA_methyltr_TrmB_bact"/>
</dbReference>
<name>A0A8D4VMR7_9GAMM</name>
<evidence type="ECO:0000313" key="10">
    <source>
        <dbReference type="EMBL" id="BBL69417.1"/>
    </source>
</evidence>
<dbReference type="FunFam" id="3.40.50.150:FF:000035">
    <property type="entry name" value="tRNA (guanine-N(7)-)-methyltransferase"/>
    <property type="match status" value="1"/>
</dbReference>
<dbReference type="PANTHER" id="PTHR23417">
    <property type="entry name" value="3-DEOXY-D-MANNO-OCTULOSONIC-ACID TRANSFERASE/TRNA GUANINE-N 7 - -METHYLTRANSFERASE"/>
    <property type="match status" value="1"/>
</dbReference>
<evidence type="ECO:0000256" key="8">
    <source>
        <dbReference type="ARBA" id="ARBA00060767"/>
    </source>
</evidence>
<dbReference type="Pfam" id="PF02390">
    <property type="entry name" value="Methyltransf_4"/>
    <property type="match status" value="1"/>
</dbReference>
<dbReference type="GO" id="GO:0043527">
    <property type="term" value="C:tRNA methyltransferase complex"/>
    <property type="evidence" value="ECO:0007669"/>
    <property type="project" value="TreeGrafter"/>
</dbReference>
<feature type="binding site" evidence="9">
    <location>
        <position position="64"/>
    </location>
    <ligand>
        <name>S-adenosyl-L-methionine</name>
        <dbReference type="ChEBI" id="CHEBI:59789"/>
    </ligand>
</feature>
<dbReference type="KEGG" id="moz:MoryE10_00230"/>
<evidence type="ECO:0000256" key="1">
    <source>
        <dbReference type="ARBA" id="ARBA00000142"/>
    </source>
</evidence>
<evidence type="ECO:0000256" key="5">
    <source>
        <dbReference type="ARBA" id="ARBA00022691"/>
    </source>
</evidence>
<evidence type="ECO:0000256" key="7">
    <source>
        <dbReference type="ARBA" id="ARBA00060552"/>
    </source>
</evidence>
<dbReference type="PROSITE" id="PS51625">
    <property type="entry name" value="SAM_MT_TRMB"/>
    <property type="match status" value="1"/>
</dbReference>
<organism evidence="10 11">
    <name type="scientific">Methylogaea oryzae</name>
    <dbReference type="NCBI Taxonomy" id="1295382"/>
    <lineage>
        <taxon>Bacteria</taxon>
        <taxon>Pseudomonadati</taxon>
        <taxon>Pseudomonadota</taxon>
        <taxon>Gammaproteobacteria</taxon>
        <taxon>Methylococcales</taxon>
        <taxon>Methylococcaceae</taxon>
        <taxon>Methylogaea</taxon>
    </lineage>
</organism>
<keyword evidence="11" id="KW-1185">Reference proteome</keyword>
<comment type="function">
    <text evidence="2 9">Catalyzes the formation of N(7)-methylguanine at position 46 (m7G46) in tRNA.</text>
</comment>
<comment type="caution">
    <text evidence="9">Lacks conserved residue(s) required for the propagation of feature annotation.</text>
</comment>
<feature type="binding site" evidence="9">
    <location>
        <begin position="212"/>
        <end position="215"/>
    </location>
    <ligand>
        <name>substrate</name>
    </ligand>
</feature>
<evidence type="ECO:0000256" key="9">
    <source>
        <dbReference type="HAMAP-Rule" id="MF_01057"/>
    </source>
</evidence>
<keyword evidence="6 9" id="KW-0819">tRNA processing</keyword>
<proteinExistence type="inferred from homology"/>
<evidence type="ECO:0000256" key="2">
    <source>
        <dbReference type="ARBA" id="ARBA00003015"/>
    </source>
</evidence>
<dbReference type="Gene3D" id="3.40.50.150">
    <property type="entry name" value="Vaccinia Virus protein VP39"/>
    <property type="match status" value="1"/>
</dbReference>
<dbReference type="SUPFAM" id="SSF53335">
    <property type="entry name" value="S-adenosyl-L-methionine-dependent methyltransferases"/>
    <property type="match status" value="1"/>
</dbReference>
<dbReference type="EC" id="2.1.1.33" evidence="9"/>
<gene>
    <name evidence="9 10" type="primary">trmB</name>
    <name evidence="10" type="ORF">MoryE10_00230</name>
</gene>
<dbReference type="Proteomes" id="UP000824988">
    <property type="component" value="Chromosome"/>
</dbReference>
<dbReference type="InterPro" id="IPR003358">
    <property type="entry name" value="tRNA_(Gua-N-7)_MeTrfase_Trmb"/>
</dbReference>
<keyword evidence="4 9" id="KW-0808">Transferase</keyword>
<feature type="binding site" evidence="9">
    <location>
        <position position="139"/>
    </location>
    <ligand>
        <name>S-adenosyl-L-methionine</name>
        <dbReference type="ChEBI" id="CHEBI:59789"/>
    </ligand>
</feature>
<accession>A0A8D4VMR7</accession>
<comment type="catalytic activity">
    <reaction evidence="1 9">
        <text>guanosine(46) in tRNA + S-adenosyl-L-methionine = N(7)-methylguanosine(46) in tRNA + S-adenosyl-L-homocysteine</text>
        <dbReference type="Rhea" id="RHEA:42708"/>
        <dbReference type="Rhea" id="RHEA-COMP:10188"/>
        <dbReference type="Rhea" id="RHEA-COMP:10189"/>
        <dbReference type="ChEBI" id="CHEBI:57856"/>
        <dbReference type="ChEBI" id="CHEBI:59789"/>
        <dbReference type="ChEBI" id="CHEBI:74269"/>
        <dbReference type="ChEBI" id="CHEBI:74480"/>
        <dbReference type="EC" id="2.1.1.33"/>
    </reaction>
</comment>
<feature type="binding site" evidence="9">
    <location>
        <position position="89"/>
    </location>
    <ligand>
        <name>S-adenosyl-L-methionine</name>
        <dbReference type="ChEBI" id="CHEBI:59789"/>
    </ligand>
</feature>
<comment type="pathway">
    <text evidence="7 9">tRNA modification; N(7)-methylguanine-tRNA biosynthesis.</text>
</comment>
<evidence type="ECO:0000313" key="11">
    <source>
        <dbReference type="Proteomes" id="UP000824988"/>
    </source>
</evidence>
<sequence length="233" mass="26240">MADEVVGTEQPFHRRIRSFVLRDGRITVAQQEALDKLWPVYGLDPAQPLDAEAAFGRRAPLVLEIGFGNGDSLVEHAAANPDKNYIGIEVHRPGVGHCLMGIGRQGVENLRLYRHDALEVLEHCIPDGTLSGVQLYFPDPWPKSRHHKRRIVNDRFVNLVARKLKQDGTFHAATDWEQYAQHMLEVLKACPLLANAASEGDFVDGEALRPGTKFEQRGRRLGHGVWDILYRKV</sequence>
<dbReference type="InterPro" id="IPR029063">
    <property type="entry name" value="SAM-dependent_MTases_sf"/>
</dbReference>
<comment type="similarity">
    <text evidence="8 9">Belongs to the class I-like SAM-binding methyltransferase superfamily. TrmB family.</text>
</comment>
<evidence type="ECO:0000256" key="4">
    <source>
        <dbReference type="ARBA" id="ARBA00022679"/>
    </source>
</evidence>
<dbReference type="AlphaFoldDB" id="A0A8D4VMR7"/>
<keyword evidence="5 9" id="KW-0949">S-adenosyl-L-methionine</keyword>
<dbReference type="NCBIfam" id="TIGR00091">
    <property type="entry name" value="tRNA (guanosine(46)-N7)-methyltransferase TrmB"/>
    <property type="match status" value="1"/>
</dbReference>
<protein>
    <recommendedName>
        <fullName evidence="9">tRNA (guanine-N(7)-)-methyltransferase</fullName>
        <ecNumber evidence="9">2.1.1.33</ecNumber>
    </recommendedName>
    <alternativeName>
        <fullName evidence="9">tRNA (guanine(46)-N(7))-methyltransferase</fullName>
    </alternativeName>
    <alternativeName>
        <fullName evidence="9">tRNA(m7G46)-methyltransferase</fullName>
    </alternativeName>
</protein>
<keyword evidence="3 9" id="KW-0489">Methyltransferase</keyword>
<dbReference type="HAMAP" id="MF_01057">
    <property type="entry name" value="tRNA_methyltr_TrmB"/>
    <property type="match status" value="1"/>
</dbReference>
<evidence type="ECO:0000256" key="3">
    <source>
        <dbReference type="ARBA" id="ARBA00022603"/>
    </source>
</evidence>
<feature type="binding site" evidence="9">
    <location>
        <position position="143"/>
    </location>
    <ligand>
        <name>substrate</name>
    </ligand>
</feature>
<reference evidence="10" key="1">
    <citation type="submission" date="2019-06" db="EMBL/GenBank/DDBJ databases">
        <title>Complete genome sequence of Methylogaea oryzae strain JCM16910.</title>
        <authorList>
            <person name="Asakawa S."/>
        </authorList>
    </citation>
    <scope>NUCLEOTIDE SEQUENCE</scope>
    <source>
        <strain evidence="10">E10</strain>
    </source>
</reference>
<dbReference type="RefSeq" id="WP_054774118.1">
    <property type="nucleotide sequence ID" value="NZ_AP019782.1"/>
</dbReference>
<dbReference type="UniPathway" id="UPA00989"/>
<feature type="binding site" evidence="9">
    <location>
        <position position="116"/>
    </location>
    <ligand>
        <name>S-adenosyl-L-methionine</name>
        <dbReference type="ChEBI" id="CHEBI:59789"/>
    </ligand>
</feature>
<evidence type="ECO:0000256" key="6">
    <source>
        <dbReference type="ARBA" id="ARBA00022694"/>
    </source>
</evidence>